<gene>
    <name evidence="2" type="ORF">CKO43_13415</name>
</gene>
<reference evidence="2" key="1">
    <citation type="submission" date="2017-08" db="EMBL/GenBank/DDBJ databases">
        <authorList>
            <person name="Imhoff J.F."/>
            <person name="Rahn T."/>
            <person name="Kuenzel S."/>
            <person name="Neulinger S.C."/>
        </authorList>
    </citation>
    <scope>NUCLEOTIDE SEQUENCE</scope>
    <source>
        <strain evidence="2">IM 151</strain>
    </source>
</reference>
<dbReference type="Pfam" id="PF13592">
    <property type="entry name" value="HTH_33"/>
    <property type="match status" value="1"/>
</dbReference>
<dbReference type="RefSeq" id="WP_200378974.1">
    <property type="nucleotide sequence ID" value="NZ_NRRU01000047.1"/>
</dbReference>
<organism evidence="2 3">
    <name type="scientific">Rubrivivax gelatinosus</name>
    <name type="common">Rhodocyclus gelatinosus</name>
    <name type="synonym">Rhodopseudomonas gelatinosa</name>
    <dbReference type="NCBI Taxonomy" id="28068"/>
    <lineage>
        <taxon>Bacteria</taxon>
        <taxon>Pseudomonadati</taxon>
        <taxon>Pseudomonadota</taxon>
        <taxon>Betaproteobacteria</taxon>
        <taxon>Burkholderiales</taxon>
        <taxon>Sphaerotilaceae</taxon>
        <taxon>Rubrivivax</taxon>
    </lineage>
</organism>
<sequence>MPCAQWMRAAVGGFIERSSGIKLSMRGVVVRLGRWGCTLQMPTKKACEQSPAASKKWLGHGSWINSTETRSCGMRWKIFGGALAAAN</sequence>
<dbReference type="EMBL" id="NRRU01000047">
    <property type="protein sequence ID" value="MBK1713776.1"/>
    <property type="molecule type" value="Genomic_DNA"/>
</dbReference>
<dbReference type="Proteomes" id="UP001041814">
    <property type="component" value="Unassembled WGS sequence"/>
</dbReference>
<comment type="caution">
    <text evidence="2">The sequence shown here is derived from an EMBL/GenBank/DDBJ whole genome shotgun (WGS) entry which is preliminary data.</text>
</comment>
<reference evidence="2" key="2">
    <citation type="journal article" date="2020" name="Microorganisms">
        <title>Osmotic Adaptation and Compatible Solute Biosynthesis of Phototrophic Bacteria as Revealed from Genome Analyses.</title>
        <authorList>
            <person name="Imhoff J.F."/>
            <person name="Rahn T."/>
            <person name="Kunzel S."/>
            <person name="Keller A."/>
            <person name="Neulinger S.C."/>
        </authorList>
    </citation>
    <scope>NUCLEOTIDE SEQUENCE</scope>
    <source>
        <strain evidence="2">IM 151</strain>
    </source>
</reference>
<evidence type="ECO:0000313" key="2">
    <source>
        <dbReference type="EMBL" id="MBK1713776.1"/>
    </source>
</evidence>
<keyword evidence="3" id="KW-1185">Reference proteome</keyword>
<protein>
    <recommendedName>
        <fullName evidence="1">Winged helix-turn helix domain-containing protein</fullName>
    </recommendedName>
</protein>
<evidence type="ECO:0000313" key="3">
    <source>
        <dbReference type="Proteomes" id="UP001041814"/>
    </source>
</evidence>
<feature type="domain" description="Winged helix-turn helix" evidence="1">
    <location>
        <begin position="5"/>
        <end position="58"/>
    </location>
</feature>
<name>A0ABS1DXC9_RUBGE</name>
<proteinExistence type="predicted"/>
<dbReference type="InterPro" id="IPR025959">
    <property type="entry name" value="Winged_HTH_dom"/>
</dbReference>
<accession>A0ABS1DXC9</accession>
<evidence type="ECO:0000259" key="1">
    <source>
        <dbReference type="Pfam" id="PF13592"/>
    </source>
</evidence>